<keyword evidence="7 8" id="KW-0472">Membrane</keyword>
<dbReference type="STRING" id="349095.SAMN05660299_01367"/>
<keyword evidence="5 8" id="KW-0812">Transmembrane</keyword>
<evidence type="ECO:0000256" key="8">
    <source>
        <dbReference type="SAM" id="Phobius"/>
    </source>
</evidence>
<evidence type="ECO:0000256" key="3">
    <source>
        <dbReference type="ARBA" id="ARBA00022448"/>
    </source>
</evidence>
<keyword evidence="3" id="KW-0813">Transport</keyword>
<dbReference type="InterPro" id="IPR011606">
    <property type="entry name" value="Brnchd-chn_aa_trnsp_permease"/>
</dbReference>
<dbReference type="GO" id="GO:0005886">
    <property type="term" value="C:plasma membrane"/>
    <property type="evidence" value="ECO:0007669"/>
    <property type="project" value="UniProtKB-SubCell"/>
</dbReference>
<dbReference type="Pfam" id="PF03591">
    <property type="entry name" value="AzlC"/>
    <property type="match status" value="1"/>
</dbReference>
<evidence type="ECO:0000256" key="1">
    <source>
        <dbReference type="ARBA" id="ARBA00004651"/>
    </source>
</evidence>
<evidence type="ECO:0000256" key="5">
    <source>
        <dbReference type="ARBA" id="ARBA00022692"/>
    </source>
</evidence>
<dbReference type="GO" id="GO:1903785">
    <property type="term" value="P:L-valine transmembrane transport"/>
    <property type="evidence" value="ECO:0007669"/>
    <property type="project" value="TreeGrafter"/>
</dbReference>
<dbReference type="EMBL" id="FNHQ01000011">
    <property type="protein sequence ID" value="SDM68517.1"/>
    <property type="molecule type" value="Genomic_DNA"/>
</dbReference>
<dbReference type="OrthoDB" id="3181706at2"/>
<evidence type="ECO:0000256" key="2">
    <source>
        <dbReference type="ARBA" id="ARBA00010735"/>
    </source>
</evidence>
<evidence type="ECO:0000256" key="6">
    <source>
        <dbReference type="ARBA" id="ARBA00022989"/>
    </source>
</evidence>
<gene>
    <name evidence="9" type="ORF">SAMN05660299_01367</name>
</gene>
<dbReference type="PANTHER" id="PTHR34979">
    <property type="entry name" value="INNER MEMBRANE PROTEIN YGAZ"/>
    <property type="match status" value="1"/>
</dbReference>
<dbReference type="RefSeq" id="WP_091649732.1">
    <property type="nucleotide sequence ID" value="NZ_FNHQ01000011.1"/>
</dbReference>
<keyword evidence="10" id="KW-1185">Reference proteome</keyword>
<evidence type="ECO:0000313" key="10">
    <source>
        <dbReference type="Proteomes" id="UP000199309"/>
    </source>
</evidence>
<evidence type="ECO:0000256" key="4">
    <source>
        <dbReference type="ARBA" id="ARBA00022475"/>
    </source>
</evidence>
<comment type="similarity">
    <text evidence="2">Belongs to the AzlC family.</text>
</comment>
<feature type="transmembrane region" description="Helical" evidence="8">
    <location>
        <begin position="196"/>
        <end position="214"/>
    </location>
</feature>
<evidence type="ECO:0000313" key="9">
    <source>
        <dbReference type="EMBL" id="SDM68517.1"/>
    </source>
</evidence>
<feature type="transmembrane region" description="Helical" evidence="8">
    <location>
        <begin position="29"/>
        <end position="49"/>
    </location>
</feature>
<proteinExistence type="inferred from homology"/>
<organism evidence="9 10">
    <name type="scientific">Megasphaera paucivorans</name>
    <dbReference type="NCBI Taxonomy" id="349095"/>
    <lineage>
        <taxon>Bacteria</taxon>
        <taxon>Bacillati</taxon>
        <taxon>Bacillota</taxon>
        <taxon>Negativicutes</taxon>
        <taxon>Veillonellales</taxon>
        <taxon>Veillonellaceae</taxon>
        <taxon>Megasphaera</taxon>
    </lineage>
</organism>
<sequence>MHSKRTIFLSNFRFFDADFQQGILDGCPLLLGIVPFGITCGIIGLTAGLTPTETLFMSLLVFAGAAQFIAITMLGTGLAGIGLITLTTLLVNARHMLMGASLAPYMINQTRPQQLLLSFLMTDESYAVTISHTCRHSYSSSYQLGVSLCFYIIWNLSTLTGVLVGSYIPDPLSWGLDFAMPATFLVLLLPRLKDFVSIAVSITAAILAVIGAVYLPGKLYMIAACLGSIFIASLLEGAKKYAK</sequence>
<dbReference type="AlphaFoldDB" id="A0A1G9V8W6"/>
<name>A0A1G9V8W6_9FIRM</name>
<feature type="transmembrane region" description="Helical" evidence="8">
    <location>
        <begin position="220"/>
        <end position="238"/>
    </location>
</feature>
<feature type="transmembrane region" description="Helical" evidence="8">
    <location>
        <begin position="171"/>
        <end position="189"/>
    </location>
</feature>
<feature type="transmembrane region" description="Helical" evidence="8">
    <location>
        <begin position="144"/>
        <end position="165"/>
    </location>
</feature>
<dbReference type="Proteomes" id="UP000199309">
    <property type="component" value="Unassembled WGS sequence"/>
</dbReference>
<comment type="subcellular location">
    <subcellularLocation>
        <location evidence="1">Cell membrane</location>
        <topology evidence="1">Multi-pass membrane protein</topology>
    </subcellularLocation>
</comment>
<accession>A0A1G9V8W6</accession>
<protein>
    <submittedName>
        <fullName evidence="9">4-azaleucine resistance probable transporter AzlC</fullName>
    </submittedName>
</protein>
<evidence type="ECO:0000256" key="7">
    <source>
        <dbReference type="ARBA" id="ARBA00023136"/>
    </source>
</evidence>
<dbReference type="PANTHER" id="PTHR34979:SF1">
    <property type="entry name" value="INNER MEMBRANE PROTEIN YGAZ"/>
    <property type="match status" value="1"/>
</dbReference>
<keyword evidence="4" id="KW-1003">Cell membrane</keyword>
<reference evidence="9 10" key="1">
    <citation type="submission" date="2016-10" db="EMBL/GenBank/DDBJ databases">
        <authorList>
            <person name="de Groot N.N."/>
        </authorList>
    </citation>
    <scope>NUCLEOTIDE SEQUENCE [LARGE SCALE GENOMIC DNA]</scope>
    <source>
        <strain evidence="9 10">DSM 16981</strain>
    </source>
</reference>
<keyword evidence="6 8" id="KW-1133">Transmembrane helix</keyword>
<feature type="transmembrane region" description="Helical" evidence="8">
    <location>
        <begin position="61"/>
        <end position="91"/>
    </location>
</feature>